<dbReference type="InterPro" id="IPR036249">
    <property type="entry name" value="Thioredoxin-like_sf"/>
</dbReference>
<comment type="caution">
    <text evidence="4">The sequence shown here is derived from an EMBL/GenBank/DDBJ whole genome shotgun (WGS) entry which is preliminary data.</text>
</comment>
<comment type="similarity">
    <text evidence="1">Belongs to the SCO1/2 family.</text>
</comment>
<dbReference type="Pfam" id="PF02630">
    <property type="entry name" value="SCO1-SenC"/>
    <property type="match status" value="1"/>
</dbReference>
<organism evidence="4 5">
    <name type="scientific">Paenibacillus eucommiae</name>
    <dbReference type="NCBI Taxonomy" id="1355755"/>
    <lineage>
        <taxon>Bacteria</taxon>
        <taxon>Bacillati</taxon>
        <taxon>Bacillota</taxon>
        <taxon>Bacilli</taxon>
        <taxon>Bacillales</taxon>
        <taxon>Paenibacillaceae</taxon>
        <taxon>Paenibacillus</taxon>
    </lineage>
</organism>
<evidence type="ECO:0000256" key="1">
    <source>
        <dbReference type="ARBA" id="ARBA00010996"/>
    </source>
</evidence>
<gene>
    <name evidence="4" type="ORF">J2Z66_003650</name>
</gene>
<evidence type="ECO:0000259" key="3">
    <source>
        <dbReference type="PROSITE" id="PS51352"/>
    </source>
</evidence>
<keyword evidence="2" id="KW-0186">Copper</keyword>
<dbReference type="PANTHER" id="PTHR12151:SF25">
    <property type="entry name" value="LINALOOL DEHYDRATASE_ISOMERASE DOMAIN-CONTAINING PROTEIN"/>
    <property type="match status" value="1"/>
</dbReference>
<dbReference type="RefSeq" id="WP_209972756.1">
    <property type="nucleotide sequence ID" value="NZ_JAGGLB010000011.1"/>
</dbReference>
<evidence type="ECO:0000313" key="5">
    <source>
        <dbReference type="Proteomes" id="UP001519287"/>
    </source>
</evidence>
<dbReference type="Proteomes" id="UP001519287">
    <property type="component" value="Unassembled WGS sequence"/>
</dbReference>
<dbReference type="SUPFAM" id="SSF52833">
    <property type="entry name" value="Thioredoxin-like"/>
    <property type="match status" value="1"/>
</dbReference>
<name>A0ABS4IWU5_9BACL</name>
<protein>
    <submittedName>
        <fullName evidence="4">Protein SCO1/2</fullName>
    </submittedName>
</protein>
<dbReference type="InterPro" id="IPR013766">
    <property type="entry name" value="Thioredoxin_domain"/>
</dbReference>
<dbReference type="PROSITE" id="PS51352">
    <property type="entry name" value="THIOREDOXIN_2"/>
    <property type="match status" value="1"/>
</dbReference>
<dbReference type="CDD" id="cd02968">
    <property type="entry name" value="SCO"/>
    <property type="match status" value="1"/>
</dbReference>
<reference evidence="4 5" key="1">
    <citation type="submission" date="2021-03" db="EMBL/GenBank/DDBJ databases">
        <title>Genomic Encyclopedia of Type Strains, Phase IV (KMG-IV): sequencing the most valuable type-strain genomes for metagenomic binning, comparative biology and taxonomic classification.</title>
        <authorList>
            <person name="Goeker M."/>
        </authorList>
    </citation>
    <scope>NUCLEOTIDE SEQUENCE [LARGE SCALE GENOMIC DNA]</scope>
    <source>
        <strain evidence="4 5">DSM 26048</strain>
    </source>
</reference>
<dbReference type="Gene3D" id="3.40.30.10">
    <property type="entry name" value="Glutaredoxin"/>
    <property type="match status" value="1"/>
</dbReference>
<dbReference type="InterPro" id="IPR003782">
    <property type="entry name" value="SCO1/SenC"/>
</dbReference>
<dbReference type="EMBL" id="JAGGLB010000011">
    <property type="protein sequence ID" value="MBP1992042.1"/>
    <property type="molecule type" value="Genomic_DNA"/>
</dbReference>
<sequence>MGAFFEKNWFKLAVAVILLAMIGSFGYKLWFTSDPVKDDHLKAMKPTPAFELLDLDGKVVNSEELDSKVRLYYFFFSSCPDVCRPTTFMLSKIQDSLKEKGYLGDKSEIVSITMDPSRDTPEVLKEYAESFHAEPGGWRFLRGEEKQIADLAEQFGVMIVKDKDGNFTHSNAILIADPKGVLRTYYTVDPEMDTEFIVKDVITLSKEK</sequence>
<feature type="domain" description="Thioredoxin" evidence="3">
    <location>
        <begin position="41"/>
        <end position="206"/>
    </location>
</feature>
<evidence type="ECO:0000313" key="4">
    <source>
        <dbReference type="EMBL" id="MBP1992042.1"/>
    </source>
</evidence>
<proteinExistence type="inferred from homology"/>
<dbReference type="PANTHER" id="PTHR12151">
    <property type="entry name" value="ELECTRON TRANSPORT PROTIN SCO1/SENC FAMILY MEMBER"/>
    <property type="match status" value="1"/>
</dbReference>
<keyword evidence="5" id="KW-1185">Reference proteome</keyword>
<accession>A0ABS4IWU5</accession>
<evidence type="ECO:0000256" key="2">
    <source>
        <dbReference type="ARBA" id="ARBA00023008"/>
    </source>
</evidence>